<keyword evidence="2" id="KW-0503">Monooxygenase</keyword>
<comment type="cofactor">
    <cofactor evidence="1">
        <name>heme</name>
        <dbReference type="ChEBI" id="CHEBI:30413"/>
    </cofactor>
</comment>
<proteinExistence type="inferred from homology"/>
<keyword evidence="2" id="KW-0560">Oxidoreductase</keyword>
<dbReference type="AlphaFoldDB" id="A0A3R9F6S4"/>
<comment type="similarity">
    <text evidence="2">Belongs to the cytochrome P450 family.</text>
</comment>
<dbReference type="InterPro" id="IPR036396">
    <property type="entry name" value="Cyt_P450_sf"/>
</dbReference>
<dbReference type="PRINTS" id="PR00463">
    <property type="entry name" value="EP450I"/>
</dbReference>
<dbReference type="OrthoDB" id="9764248at2"/>
<dbReference type="GO" id="GO:0004497">
    <property type="term" value="F:monooxygenase activity"/>
    <property type="evidence" value="ECO:0007669"/>
    <property type="project" value="UniProtKB-KW"/>
</dbReference>
<feature type="binding site" description="axial binding residue" evidence="1">
    <location>
        <position position="404"/>
    </location>
    <ligand>
        <name>heme</name>
        <dbReference type="ChEBI" id="CHEBI:30413"/>
    </ligand>
    <ligandPart>
        <name>Fe</name>
        <dbReference type="ChEBI" id="CHEBI:18248"/>
    </ligandPart>
</feature>
<keyword evidence="1 2" id="KW-0479">Metal-binding</keyword>
<dbReference type="GO" id="GO:0005506">
    <property type="term" value="F:iron ion binding"/>
    <property type="evidence" value="ECO:0007669"/>
    <property type="project" value="InterPro"/>
</dbReference>
<dbReference type="GO" id="GO:0016705">
    <property type="term" value="F:oxidoreductase activity, acting on paired donors, with incorporation or reduction of molecular oxygen"/>
    <property type="evidence" value="ECO:0007669"/>
    <property type="project" value="InterPro"/>
</dbReference>
<organism evidence="3 4">
    <name type="scientific">Vibrio pectenicida</name>
    <dbReference type="NCBI Taxonomy" id="62763"/>
    <lineage>
        <taxon>Bacteria</taxon>
        <taxon>Pseudomonadati</taxon>
        <taxon>Pseudomonadota</taxon>
        <taxon>Gammaproteobacteria</taxon>
        <taxon>Vibrionales</taxon>
        <taxon>Vibrionaceae</taxon>
        <taxon>Vibrio</taxon>
    </lineage>
</organism>
<keyword evidence="1 2" id="KW-0349">Heme</keyword>
<evidence type="ECO:0000313" key="4">
    <source>
        <dbReference type="Proteomes" id="UP000269041"/>
    </source>
</evidence>
<accession>A0A3R9F6S4</accession>
<dbReference type="CDD" id="cd11083">
    <property type="entry name" value="CYP_unk"/>
    <property type="match status" value="1"/>
</dbReference>
<dbReference type="PROSITE" id="PS00086">
    <property type="entry name" value="CYTOCHROME_P450"/>
    <property type="match status" value="1"/>
</dbReference>
<dbReference type="Proteomes" id="UP000269041">
    <property type="component" value="Unassembled WGS sequence"/>
</dbReference>
<evidence type="ECO:0000313" key="3">
    <source>
        <dbReference type="EMBL" id="RSD31139.1"/>
    </source>
</evidence>
<name>A0A3R9F6S4_9VIBR</name>
<dbReference type="Pfam" id="PF00067">
    <property type="entry name" value="p450"/>
    <property type="match status" value="1"/>
</dbReference>
<dbReference type="PRINTS" id="PR00385">
    <property type="entry name" value="P450"/>
</dbReference>
<keyword evidence="4" id="KW-1185">Reference proteome</keyword>
<dbReference type="PANTHER" id="PTHR24301">
    <property type="entry name" value="THROMBOXANE-A SYNTHASE"/>
    <property type="match status" value="1"/>
</dbReference>
<dbReference type="InterPro" id="IPR017972">
    <property type="entry name" value="Cyt_P450_CS"/>
</dbReference>
<dbReference type="InterPro" id="IPR001128">
    <property type="entry name" value="Cyt_P450"/>
</dbReference>
<reference evidence="3 4" key="1">
    <citation type="submission" date="2018-12" db="EMBL/GenBank/DDBJ databases">
        <title>Genomic taxonomy of the Vibrionaceae family.</title>
        <authorList>
            <person name="Gomez-Gil B."/>
            <person name="Enciso-Ibarra K."/>
        </authorList>
    </citation>
    <scope>NUCLEOTIDE SEQUENCE [LARGE SCALE GENOMIC DNA]</scope>
    <source>
        <strain evidence="3 4">CAIM 594</strain>
    </source>
</reference>
<gene>
    <name evidence="3" type="ORF">EJA03_10420</name>
</gene>
<dbReference type="InterPro" id="IPR002401">
    <property type="entry name" value="Cyt_P450_E_grp-I"/>
</dbReference>
<comment type="caution">
    <text evidence="3">The sequence shown here is derived from an EMBL/GenBank/DDBJ whole genome shotgun (WGS) entry which is preliminary data.</text>
</comment>
<dbReference type="GO" id="GO:0020037">
    <property type="term" value="F:heme binding"/>
    <property type="evidence" value="ECO:0007669"/>
    <property type="project" value="InterPro"/>
</dbReference>
<dbReference type="SUPFAM" id="SSF48264">
    <property type="entry name" value="Cytochrome P450"/>
    <property type="match status" value="1"/>
</dbReference>
<dbReference type="Gene3D" id="1.10.630.10">
    <property type="entry name" value="Cytochrome P450"/>
    <property type="match status" value="1"/>
</dbReference>
<dbReference type="EMBL" id="RSFA01000041">
    <property type="protein sequence ID" value="RSD31139.1"/>
    <property type="molecule type" value="Genomic_DNA"/>
</dbReference>
<keyword evidence="1 2" id="KW-0408">Iron</keyword>
<evidence type="ECO:0000256" key="2">
    <source>
        <dbReference type="RuleBase" id="RU000461"/>
    </source>
</evidence>
<dbReference type="PANTHER" id="PTHR24301:SF2">
    <property type="entry name" value="THROMBOXANE-A SYNTHASE"/>
    <property type="match status" value="1"/>
</dbReference>
<sequence>MQKIGQLPMPPTAGILGHVSYLKKTNVHQQMLAWIQEYGAQFRIKLGLKDVLVLSDPAQIKSILKSRPSEFRRLKSIESVFDEVGLNGIFSSEYERWKHHRKLTEPMFQPSHLKHFYPNLCMITERLIKRFDALSESGEVVELVNEFKKYTVDVTSLLAFGEDFNSIERADTSVRDCIQRVFPVVNLRCKSPIPLWRFFKTSKDRQFDASVEELKQFVSECIGKQRARLTQEPTLKGSPENMLQIMLLEQELDASLTDEDIIANAITVLLAGEDTTANTLAWMAFLVSNDNDSEIALHNELDATGDFRVLDWPIARLPYVTAIMYEAMRLKPVAPQLYLEPNHDTDIGGVEVKKSTPIFAMLHASGFDSDLFEDPTSFNPERWIEKTGASFSNLQPFGGGSRLCPGRSLAIMEIKLAFHALFKQFSIEPQQKPENVTEQFAFTMSPVGFKVKIKKTVQ</sequence>
<protein>
    <submittedName>
        <fullName evidence="3">Cytochrome P450</fullName>
    </submittedName>
</protein>
<dbReference type="RefSeq" id="WP_125321277.1">
    <property type="nucleotide sequence ID" value="NZ_AP024890.1"/>
</dbReference>
<evidence type="ECO:0000256" key="1">
    <source>
        <dbReference type="PIRSR" id="PIRSR602401-1"/>
    </source>
</evidence>